<dbReference type="Proteomes" id="UP001417504">
    <property type="component" value="Unassembled WGS sequence"/>
</dbReference>
<dbReference type="AlphaFoldDB" id="A0AAP0JQ89"/>
<accession>A0AAP0JQ89</accession>
<protein>
    <submittedName>
        <fullName evidence="1">Uncharacterized protein</fullName>
    </submittedName>
</protein>
<comment type="caution">
    <text evidence="1">The sequence shown here is derived from an EMBL/GenBank/DDBJ whole genome shotgun (WGS) entry which is preliminary data.</text>
</comment>
<proteinExistence type="predicted"/>
<keyword evidence="2" id="KW-1185">Reference proteome</keyword>
<organism evidence="1 2">
    <name type="scientific">Stephania japonica</name>
    <dbReference type="NCBI Taxonomy" id="461633"/>
    <lineage>
        <taxon>Eukaryota</taxon>
        <taxon>Viridiplantae</taxon>
        <taxon>Streptophyta</taxon>
        <taxon>Embryophyta</taxon>
        <taxon>Tracheophyta</taxon>
        <taxon>Spermatophyta</taxon>
        <taxon>Magnoliopsida</taxon>
        <taxon>Ranunculales</taxon>
        <taxon>Menispermaceae</taxon>
        <taxon>Menispermoideae</taxon>
        <taxon>Cissampelideae</taxon>
        <taxon>Stephania</taxon>
    </lineage>
</organism>
<evidence type="ECO:0000313" key="1">
    <source>
        <dbReference type="EMBL" id="KAK9136982.1"/>
    </source>
</evidence>
<reference evidence="1 2" key="1">
    <citation type="submission" date="2024-01" db="EMBL/GenBank/DDBJ databases">
        <title>Genome assemblies of Stephania.</title>
        <authorList>
            <person name="Yang L."/>
        </authorList>
    </citation>
    <scope>NUCLEOTIDE SEQUENCE [LARGE SCALE GENOMIC DNA]</scope>
    <source>
        <strain evidence="1">QJT</strain>
        <tissue evidence="1">Leaf</tissue>
    </source>
</reference>
<gene>
    <name evidence="1" type="ORF">Sjap_007576</name>
</gene>
<evidence type="ECO:0000313" key="2">
    <source>
        <dbReference type="Proteomes" id="UP001417504"/>
    </source>
</evidence>
<name>A0AAP0JQ89_9MAGN</name>
<dbReference type="EMBL" id="JBBNAE010000003">
    <property type="protein sequence ID" value="KAK9136982.1"/>
    <property type="molecule type" value="Genomic_DNA"/>
</dbReference>
<sequence length="55" mass="6423">MDEQNSSEDESRQLEEVTSTSAFEDISYLFKWDAPFQTRKDSNGFKRQDVLESLS</sequence>